<keyword evidence="1" id="KW-0175">Coiled coil</keyword>
<reference evidence="3" key="1">
    <citation type="submission" date="2017-03" db="EMBL/GenBank/DDBJ databases">
        <title>Phytopthora megakarya and P. palmivora, two closely related causual agents of cacao black pod achieved similar genome size and gene model numbers by different mechanisms.</title>
        <authorList>
            <person name="Ali S."/>
            <person name="Shao J."/>
            <person name="Larry D.J."/>
            <person name="Kronmiller B."/>
            <person name="Shen D."/>
            <person name="Strem M.D."/>
            <person name="Melnick R.L."/>
            <person name="Guiltinan M.J."/>
            <person name="Tyler B.M."/>
            <person name="Meinhardt L.W."/>
            <person name="Bailey B.A."/>
        </authorList>
    </citation>
    <scope>NUCLEOTIDE SEQUENCE [LARGE SCALE GENOMIC DNA]</scope>
    <source>
        <strain evidence="3">zdho120</strain>
    </source>
</reference>
<dbReference type="EMBL" id="NBNE01008740">
    <property type="protein sequence ID" value="OWY99158.1"/>
    <property type="molecule type" value="Genomic_DNA"/>
</dbReference>
<organism evidence="2 3">
    <name type="scientific">Phytophthora megakarya</name>
    <dbReference type="NCBI Taxonomy" id="4795"/>
    <lineage>
        <taxon>Eukaryota</taxon>
        <taxon>Sar</taxon>
        <taxon>Stramenopiles</taxon>
        <taxon>Oomycota</taxon>
        <taxon>Peronosporomycetes</taxon>
        <taxon>Peronosporales</taxon>
        <taxon>Peronosporaceae</taxon>
        <taxon>Phytophthora</taxon>
    </lineage>
</organism>
<keyword evidence="3" id="KW-1185">Reference proteome</keyword>
<proteinExistence type="predicted"/>
<name>A0A225V2F5_9STRA</name>
<evidence type="ECO:0000313" key="3">
    <source>
        <dbReference type="Proteomes" id="UP000198211"/>
    </source>
</evidence>
<comment type="caution">
    <text evidence="2">The sequence shown here is derived from an EMBL/GenBank/DDBJ whole genome shotgun (WGS) entry which is preliminary data.</text>
</comment>
<evidence type="ECO:0000313" key="2">
    <source>
        <dbReference type="EMBL" id="OWY99158.1"/>
    </source>
</evidence>
<dbReference type="Proteomes" id="UP000198211">
    <property type="component" value="Unassembled WGS sequence"/>
</dbReference>
<protein>
    <submittedName>
        <fullName evidence="2">Uncharacterized protein</fullName>
    </submittedName>
</protein>
<dbReference type="OrthoDB" id="10614321at2759"/>
<accession>A0A225V2F5</accession>
<dbReference type="STRING" id="4795.A0A225V2F5"/>
<sequence>MKHAAFRRWEQFVRKCSADNQLDQVSKAQHIERRKLDAHLNRISRLHHYHNSVQPLLIQILRRWKTMADQHRKRRQILRKLFVHGTSKLAHRAFRKWIEVARTSKHAIYTKKQADLQIQETVKRLTSQHDQAQRSMEETHANQLQKLMVMVEERDRELEHLKRQQRAEALEKAAIKTKWEQNLHKFLEGAIMKCDDQITQASDQLEELLQHAEDDIASARFGAARVPNNLKFAISIAITNHISLPHSA</sequence>
<dbReference type="AlphaFoldDB" id="A0A225V2F5"/>
<gene>
    <name evidence="2" type="ORF">PHMEG_00029894</name>
</gene>
<evidence type="ECO:0000256" key="1">
    <source>
        <dbReference type="SAM" id="Coils"/>
    </source>
</evidence>
<feature type="coiled-coil region" evidence="1">
    <location>
        <begin position="122"/>
        <end position="164"/>
    </location>
</feature>